<protein>
    <recommendedName>
        <fullName evidence="4">Transmembrane protein</fullName>
    </recommendedName>
</protein>
<keyword evidence="1" id="KW-0472">Membrane</keyword>
<feature type="transmembrane region" description="Helical" evidence="1">
    <location>
        <begin position="151"/>
        <end position="171"/>
    </location>
</feature>
<comment type="caution">
    <text evidence="2">The sequence shown here is derived from an EMBL/GenBank/DDBJ whole genome shotgun (WGS) entry which is preliminary data.</text>
</comment>
<keyword evidence="3" id="KW-1185">Reference proteome</keyword>
<proteinExistence type="predicted"/>
<dbReference type="EMBL" id="CAJJDN010000278">
    <property type="protein sequence ID" value="CAD8130334.1"/>
    <property type="molecule type" value="Genomic_DNA"/>
</dbReference>
<evidence type="ECO:0008006" key="4">
    <source>
        <dbReference type="Google" id="ProtNLM"/>
    </source>
</evidence>
<dbReference type="AlphaFoldDB" id="A0A8S1RV27"/>
<evidence type="ECO:0000313" key="3">
    <source>
        <dbReference type="Proteomes" id="UP000692954"/>
    </source>
</evidence>
<evidence type="ECO:0000313" key="2">
    <source>
        <dbReference type="EMBL" id="CAD8130334.1"/>
    </source>
</evidence>
<keyword evidence="1" id="KW-0812">Transmembrane</keyword>
<accession>A0A8S1RV27</accession>
<keyword evidence="1" id="KW-1133">Transmembrane helix</keyword>
<dbReference type="Proteomes" id="UP000692954">
    <property type="component" value="Unassembled WGS sequence"/>
</dbReference>
<gene>
    <name evidence="2" type="ORF">PSON_ATCC_30995.1.T2780005</name>
</gene>
<reference evidence="2" key="1">
    <citation type="submission" date="2021-01" db="EMBL/GenBank/DDBJ databases">
        <authorList>
            <consortium name="Genoscope - CEA"/>
            <person name="William W."/>
        </authorList>
    </citation>
    <scope>NUCLEOTIDE SEQUENCE</scope>
</reference>
<evidence type="ECO:0000256" key="1">
    <source>
        <dbReference type="SAM" id="Phobius"/>
    </source>
</evidence>
<sequence>MRQTFQKSYLYLLNQKLQLLDQDNENLLIERVKKCLKLPVHIIYKLQLNQLKQQQLIKSTRDQLNQCIQLIYLDQNRIQMLKLIQIICDTYLITIDSISVRYQKIRGINGLIVYFQGETYVILNALEELECIDNYNSKFAKSNQDNKNVDIAGSILNFITKLILIVLLYLYGKRIQLLKIIQEMQKKKRQS</sequence>
<organism evidence="2 3">
    <name type="scientific">Paramecium sonneborni</name>
    <dbReference type="NCBI Taxonomy" id="65129"/>
    <lineage>
        <taxon>Eukaryota</taxon>
        <taxon>Sar</taxon>
        <taxon>Alveolata</taxon>
        <taxon>Ciliophora</taxon>
        <taxon>Intramacronucleata</taxon>
        <taxon>Oligohymenophorea</taxon>
        <taxon>Peniculida</taxon>
        <taxon>Parameciidae</taxon>
        <taxon>Paramecium</taxon>
    </lineage>
</organism>
<name>A0A8S1RV27_9CILI</name>